<evidence type="ECO:0000259" key="10">
    <source>
        <dbReference type="PROSITE" id="PS51030"/>
    </source>
</evidence>
<evidence type="ECO:0000256" key="2">
    <source>
        <dbReference type="ARBA" id="ARBA00022723"/>
    </source>
</evidence>
<reference evidence="11 12" key="1">
    <citation type="submission" date="2014-11" db="EMBL/GenBank/DDBJ databases">
        <title>Genetic blueprint of the zoonotic pathogen Toxocara canis.</title>
        <authorList>
            <person name="Zhu X.-Q."/>
            <person name="Korhonen P.K."/>
            <person name="Cai H."/>
            <person name="Young N.D."/>
            <person name="Nejsum P."/>
            <person name="von Samson-Himmelstjerna G."/>
            <person name="Boag P.R."/>
            <person name="Tan P."/>
            <person name="Li Q."/>
            <person name="Min J."/>
            <person name="Yang Y."/>
            <person name="Wang X."/>
            <person name="Fang X."/>
            <person name="Hall R.S."/>
            <person name="Hofmann A."/>
            <person name="Sternberg P.W."/>
            <person name="Jex A.R."/>
            <person name="Gasser R.B."/>
        </authorList>
    </citation>
    <scope>NUCLEOTIDE SEQUENCE [LARGE SCALE GENOMIC DNA]</scope>
    <source>
        <strain evidence="11">PN_DK_2014</strain>
    </source>
</reference>
<comment type="caution">
    <text evidence="11">The sequence shown here is derived from an EMBL/GenBank/DDBJ whole genome shotgun (WGS) entry which is preliminary data.</text>
</comment>
<feature type="domain" description="Nuclear receptor" evidence="10">
    <location>
        <begin position="183"/>
        <end position="263"/>
    </location>
</feature>
<keyword evidence="12" id="KW-1185">Reference proteome</keyword>
<dbReference type="AlphaFoldDB" id="A0A0B2UZP8"/>
<keyword evidence="4" id="KW-0862">Zinc</keyword>
<dbReference type="InterPro" id="IPR016355">
    <property type="entry name" value="NR5-like"/>
</dbReference>
<keyword evidence="7" id="KW-0804">Transcription</keyword>
<dbReference type="GO" id="GO:0008270">
    <property type="term" value="F:zinc ion binding"/>
    <property type="evidence" value="ECO:0007669"/>
    <property type="project" value="UniProtKB-KW"/>
</dbReference>
<proteinExistence type="predicted"/>
<keyword evidence="3" id="KW-0863">Zinc-finger</keyword>
<evidence type="ECO:0000256" key="7">
    <source>
        <dbReference type="ARBA" id="ARBA00023163"/>
    </source>
</evidence>
<sequence length="300" mass="33670">MDSRGFGDIWHQNFERPSVVERATVLREPTHMRAPLLEAGRPPLLDNMPFFNDYDPSFFTNLGHNFAQNFANHYQHNVQFPQDHFFNNFNTVGAPILSCAEQTAISRPTVLHYSKEISRAVSSSPPKLLPETTQASFTGYFCFFLQTSFLASESCTALPSPAFSSMQTAAAAAAAASRKTSGGQPCQVCMTAVSNGLHFGAKTCAACAAFFRRTISDQKRYVCKRSQRCGMKVNDVTGYRKICRSCRMKRCLDVGMLPENVQHKRQKRDASHDNYRQFFSSPVQSAVLEMSHIRHSSHIF</sequence>
<dbReference type="PRINTS" id="PR00047">
    <property type="entry name" value="STROIDFINGER"/>
</dbReference>
<evidence type="ECO:0000256" key="6">
    <source>
        <dbReference type="ARBA" id="ARBA00023125"/>
    </source>
</evidence>
<evidence type="ECO:0000256" key="4">
    <source>
        <dbReference type="ARBA" id="ARBA00022833"/>
    </source>
</evidence>
<keyword evidence="5" id="KW-0805">Transcription regulation</keyword>
<dbReference type="OrthoDB" id="9996608at2759"/>
<protein>
    <submittedName>
        <fullName evidence="11">Nuclear hormone receptor family member odr-7</fullName>
    </submittedName>
</protein>
<keyword evidence="9" id="KW-0539">Nucleus</keyword>
<dbReference type="EMBL" id="JPKZ01002933">
    <property type="protein sequence ID" value="KHN74285.1"/>
    <property type="molecule type" value="Genomic_DNA"/>
</dbReference>
<evidence type="ECO:0000313" key="12">
    <source>
        <dbReference type="Proteomes" id="UP000031036"/>
    </source>
</evidence>
<dbReference type="Pfam" id="PF00105">
    <property type="entry name" value="zf-C4"/>
    <property type="match status" value="1"/>
</dbReference>
<keyword evidence="2" id="KW-0479">Metal-binding</keyword>
<keyword evidence="6" id="KW-0238">DNA-binding</keyword>
<name>A0A0B2UZP8_TOXCA</name>
<evidence type="ECO:0000256" key="1">
    <source>
        <dbReference type="ARBA" id="ARBA00004123"/>
    </source>
</evidence>
<dbReference type="SMART" id="SM00399">
    <property type="entry name" value="ZnF_C4"/>
    <property type="match status" value="1"/>
</dbReference>
<comment type="subcellular location">
    <subcellularLocation>
        <location evidence="1">Nucleus</location>
    </subcellularLocation>
</comment>
<organism evidence="11 12">
    <name type="scientific">Toxocara canis</name>
    <name type="common">Canine roundworm</name>
    <dbReference type="NCBI Taxonomy" id="6265"/>
    <lineage>
        <taxon>Eukaryota</taxon>
        <taxon>Metazoa</taxon>
        <taxon>Ecdysozoa</taxon>
        <taxon>Nematoda</taxon>
        <taxon>Chromadorea</taxon>
        <taxon>Rhabditida</taxon>
        <taxon>Spirurina</taxon>
        <taxon>Ascaridomorpha</taxon>
        <taxon>Ascaridoidea</taxon>
        <taxon>Toxocaridae</taxon>
        <taxon>Toxocara</taxon>
    </lineage>
</organism>
<evidence type="ECO:0000256" key="8">
    <source>
        <dbReference type="ARBA" id="ARBA00023170"/>
    </source>
</evidence>
<dbReference type="STRING" id="6265.A0A0B2UZP8"/>
<evidence type="ECO:0000256" key="5">
    <source>
        <dbReference type="ARBA" id="ARBA00023015"/>
    </source>
</evidence>
<dbReference type="PANTHER" id="PTHR24086">
    <property type="entry name" value="NUCLEAR RECEPTOR SUBFAMILY 5 GROUP A"/>
    <property type="match status" value="1"/>
</dbReference>
<gene>
    <name evidence="11" type="primary">odr-7</name>
    <name evidence="11" type="ORF">Tcan_18121</name>
</gene>
<evidence type="ECO:0000256" key="9">
    <source>
        <dbReference type="ARBA" id="ARBA00023242"/>
    </source>
</evidence>
<dbReference type="InterPro" id="IPR013088">
    <property type="entry name" value="Znf_NHR/GATA"/>
</dbReference>
<dbReference type="Gene3D" id="3.30.50.10">
    <property type="entry name" value="Erythroid Transcription Factor GATA-1, subunit A"/>
    <property type="match status" value="1"/>
</dbReference>
<evidence type="ECO:0000256" key="3">
    <source>
        <dbReference type="ARBA" id="ARBA00022771"/>
    </source>
</evidence>
<evidence type="ECO:0000313" key="11">
    <source>
        <dbReference type="EMBL" id="KHN74285.1"/>
    </source>
</evidence>
<dbReference type="GO" id="GO:0005634">
    <property type="term" value="C:nucleus"/>
    <property type="evidence" value="ECO:0007669"/>
    <property type="project" value="UniProtKB-SubCell"/>
</dbReference>
<dbReference type="PROSITE" id="PS00031">
    <property type="entry name" value="NUCLEAR_REC_DBD_1"/>
    <property type="match status" value="1"/>
</dbReference>
<accession>A0A0B2UZP8</accession>
<keyword evidence="8 11" id="KW-0675">Receptor</keyword>
<dbReference type="InterPro" id="IPR001628">
    <property type="entry name" value="Znf_hrmn_rcpt"/>
</dbReference>
<dbReference type="GO" id="GO:0004879">
    <property type="term" value="F:nuclear receptor activity"/>
    <property type="evidence" value="ECO:0007669"/>
    <property type="project" value="InterPro"/>
</dbReference>
<dbReference type="GO" id="GO:0043565">
    <property type="term" value="F:sequence-specific DNA binding"/>
    <property type="evidence" value="ECO:0007669"/>
    <property type="project" value="InterPro"/>
</dbReference>
<dbReference type="SUPFAM" id="SSF57716">
    <property type="entry name" value="Glucocorticoid receptor-like (DNA-binding domain)"/>
    <property type="match status" value="1"/>
</dbReference>
<dbReference type="Proteomes" id="UP000031036">
    <property type="component" value="Unassembled WGS sequence"/>
</dbReference>
<dbReference type="PROSITE" id="PS51030">
    <property type="entry name" value="NUCLEAR_REC_DBD_2"/>
    <property type="match status" value="1"/>
</dbReference>